<comment type="subcellular location">
    <subcellularLocation>
        <location evidence="1">Cell membrane</location>
        <topology evidence="1">Multi-pass membrane protein</topology>
    </subcellularLocation>
</comment>
<feature type="domain" description="EamA" evidence="13">
    <location>
        <begin position="152"/>
        <end position="287"/>
    </location>
</feature>
<feature type="transmembrane region" description="Helical" evidence="12">
    <location>
        <begin position="59"/>
        <end position="81"/>
    </location>
</feature>
<dbReference type="AlphaFoldDB" id="A0A7K1FH50"/>
<dbReference type="PANTHER" id="PTHR30561">
    <property type="entry name" value="SMR FAMILY PROTON-DEPENDENT DRUG EFFLUX TRANSPORTER SUGE"/>
    <property type="match status" value="1"/>
</dbReference>
<evidence type="ECO:0000256" key="7">
    <source>
        <dbReference type="ARBA" id="ARBA00022692"/>
    </source>
</evidence>
<dbReference type="EMBL" id="WLYK01000001">
    <property type="protein sequence ID" value="MTD13457.1"/>
    <property type="molecule type" value="Genomic_DNA"/>
</dbReference>
<dbReference type="GO" id="GO:0005886">
    <property type="term" value="C:plasma membrane"/>
    <property type="evidence" value="ECO:0007669"/>
    <property type="project" value="UniProtKB-SubCell"/>
</dbReference>
<evidence type="ECO:0000256" key="6">
    <source>
        <dbReference type="ARBA" id="ARBA00022556"/>
    </source>
</evidence>
<keyword evidence="5" id="KW-0997">Cell inner membrane</keyword>
<evidence type="ECO:0000256" key="12">
    <source>
        <dbReference type="SAM" id="Phobius"/>
    </source>
</evidence>
<keyword evidence="9 12" id="KW-1133">Transmembrane helix</keyword>
<accession>A0A7K1FH50</accession>
<keyword evidence="10" id="KW-0443">Lipid metabolism</keyword>
<organism evidence="14 15">
    <name type="scientific">Nakamurella alba</name>
    <dbReference type="NCBI Taxonomy" id="2665158"/>
    <lineage>
        <taxon>Bacteria</taxon>
        <taxon>Bacillati</taxon>
        <taxon>Actinomycetota</taxon>
        <taxon>Actinomycetes</taxon>
        <taxon>Nakamurellales</taxon>
        <taxon>Nakamurellaceae</taxon>
        <taxon>Nakamurella</taxon>
    </lineage>
</organism>
<dbReference type="SUPFAM" id="SSF103481">
    <property type="entry name" value="Multidrug resistance efflux transporter EmrE"/>
    <property type="match status" value="2"/>
</dbReference>
<dbReference type="GO" id="GO:0009103">
    <property type="term" value="P:lipopolysaccharide biosynthetic process"/>
    <property type="evidence" value="ECO:0007669"/>
    <property type="project" value="UniProtKB-KW"/>
</dbReference>
<feature type="domain" description="EamA" evidence="13">
    <location>
        <begin position="6"/>
        <end position="137"/>
    </location>
</feature>
<evidence type="ECO:0000256" key="2">
    <source>
        <dbReference type="ARBA" id="ARBA00007362"/>
    </source>
</evidence>
<evidence type="ECO:0000259" key="13">
    <source>
        <dbReference type="Pfam" id="PF00892"/>
    </source>
</evidence>
<gene>
    <name evidence="14" type="ORF">GIS00_05795</name>
</gene>
<dbReference type="InterPro" id="IPR037185">
    <property type="entry name" value="EmrE-like"/>
</dbReference>
<evidence type="ECO:0000256" key="4">
    <source>
        <dbReference type="ARBA" id="ARBA00022516"/>
    </source>
</evidence>
<evidence type="ECO:0000256" key="10">
    <source>
        <dbReference type="ARBA" id="ARBA00023098"/>
    </source>
</evidence>
<evidence type="ECO:0000256" key="8">
    <source>
        <dbReference type="ARBA" id="ARBA00022985"/>
    </source>
</evidence>
<reference evidence="14 15" key="1">
    <citation type="submission" date="2019-11" db="EMBL/GenBank/DDBJ databases">
        <authorList>
            <person name="Jiang L.-Q."/>
        </authorList>
    </citation>
    <scope>NUCLEOTIDE SEQUENCE [LARGE SCALE GENOMIC DNA]</scope>
    <source>
        <strain evidence="14 15">YIM 132087</strain>
    </source>
</reference>
<keyword evidence="15" id="KW-1185">Reference proteome</keyword>
<keyword evidence="4" id="KW-0444">Lipid biosynthesis</keyword>
<dbReference type="PANTHER" id="PTHR30561:SF9">
    <property type="entry name" value="4-AMINO-4-DEOXY-L-ARABINOSE-PHOSPHOUNDECAPRENOL FLIPPASE SUBUNIT ARNF-RELATED"/>
    <property type="match status" value="1"/>
</dbReference>
<dbReference type="Pfam" id="PF00892">
    <property type="entry name" value="EamA"/>
    <property type="match status" value="2"/>
</dbReference>
<feature type="transmembrane region" description="Helical" evidence="12">
    <location>
        <begin position="185"/>
        <end position="202"/>
    </location>
</feature>
<dbReference type="InterPro" id="IPR000620">
    <property type="entry name" value="EamA_dom"/>
</dbReference>
<evidence type="ECO:0000256" key="11">
    <source>
        <dbReference type="ARBA" id="ARBA00023136"/>
    </source>
</evidence>
<comment type="similarity">
    <text evidence="2">Belongs to the EamA transporter family.</text>
</comment>
<feature type="transmembrane region" description="Helical" evidence="12">
    <location>
        <begin position="6"/>
        <end position="22"/>
    </location>
</feature>
<keyword evidence="6" id="KW-0441">Lipid A biosynthesis</keyword>
<dbReference type="RefSeq" id="WP_154767316.1">
    <property type="nucleotide sequence ID" value="NZ_WLYK01000001.1"/>
</dbReference>
<feature type="transmembrane region" description="Helical" evidence="12">
    <location>
        <begin position="120"/>
        <end position="141"/>
    </location>
</feature>
<keyword evidence="8" id="KW-0448">Lipopolysaccharide biosynthesis</keyword>
<name>A0A7K1FH50_9ACTN</name>
<evidence type="ECO:0000256" key="9">
    <source>
        <dbReference type="ARBA" id="ARBA00022989"/>
    </source>
</evidence>
<protein>
    <submittedName>
        <fullName evidence="14">EamA family transporter</fullName>
    </submittedName>
</protein>
<evidence type="ECO:0000313" key="14">
    <source>
        <dbReference type="EMBL" id="MTD13457.1"/>
    </source>
</evidence>
<evidence type="ECO:0000256" key="3">
    <source>
        <dbReference type="ARBA" id="ARBA00022475"/>
    </source>
</evidence>
<evidence type="ECO:0000313" key="15">
    <source>
        <dbReference type="Proteomes" id="UP000460221"/>
    </source>
</evidence>
<proteinExistence type="inferred from homology"/>
<feature type="transmembrane region" description="Helical" evidence="12">
    <location>
        <begin position="217"/>
        <end position="237"/>
    </location>
</feature>
<comment type="caution">
    <text evidence="14">The sequence shown here is derived from an EMBL/GenBank/DDBJ whole genome shotgun (WGS) entry which is preliminary data.</text>
</comment>
<sequence length="288" mass="30352">MDRGTVAIILVAAIAHAAWNLASKYKRGDTFLFVWAYTGASALLCLPLGILLSSDVSHILSWHLVGASVASGVLHLAYSLTLQAGYDRAELGVVYPVARGTGPMLTMLTAVLLLHERPGWLAVVGALAVVAGILVVTGNPARNKGMGGRASRGVIWGAATGLTIAAYTVWDAFAIKDLGLAPESYYAGTLLVQCVLLAPGAVRRRRLLPDTLRKDRIPIVVVAVLSPLAYILVLIAMRTAPVALVAPLRESSIVVGSLVAWRLFRERDPARRVVGAVVVLAGIVAISV</sequence>
<evidence type="ECO:0000256" key="1">
    <source>
        <dbReference type="ARBA" id="ARBA00004651"/>
    </source>
</evidence>
<dbReference type="Proteomes" id="UP000460221">
    <property type="component" value="Unassembled WGS sequence"/>
</dbReference>
<keyword evidence="11 12" id="KW-0472">Membrane</keyword>
<keyword evidence="7 12" id="KW-0812">Transmembrane</keyword>
<evidence type="ECO:0000256" key="5">
    <source>
        <dbReference type="ARBA" id="ARBA00022519"/>
    </source>
</evidence>
<dbReference type="Gene3D" id="1.10.3730.20">
    <property type="match status" value="2"/>
</dbReference>
<feature type="transmembrane region" description="Helical" evidence="12">
    <location>
        <begin position="93"/>
        <end position="114"/>
    </location>
</feature>
<dbReference type="GO" id="GO:0022857">
    <property type="term" value="F:transmembrane transporter activity"/>
    <property type="evidence" value="ECO:0007669"/>
    <property type="project" value="InterPro"/>
</dbReference>
<feature type="transmembrane region" description="Helical" evidence="12">
    <location>
        <begin position="153"/>
        <end position="173"/>
    </location>
</feature>
<keyword evidence="3" id="KW-1003">Cell membrane</keyword>
<feature type="transmembrane region" description="Helical" evidence="12">
    <location>
        <begin position="34"/>
        <end position="53"/>
    </location>
</feature>
<dbReference type="InterPro" id="IPR000390">
    <property type="entry name" value="Small_drug/metabolite_transptr"/>
</dbReference>